<dbReference type="InterPro" id="IPR051157">
    <property type="entry name" value="PDH/Transketolase"/>
</dbReference>
<protein>
    <submittedName>
        <fullName evidence="5">Transketolase family protein</fullName>
    </submittedName>
</protein>
<evidence type="ECO:0000313" key="6">
    <source>
        <dbReference type="Proteomes" id="UP000824125"/>
    </source>
</evidence>
<dbReference type="SUPFAM" id="SSF52922">
    <property type="entry name" value="TK C-terminal domain-like"/>
    <property type="match status" value="1"/>
</dbReference>
<dbReference type="PANTHER" id="PTHR43825">
    <property type="entry name" value="PYRUVATE DEHYDROGENASE E1 COMPONENT"/>
    <property type="match status" value="1"/>
</dbReference>
<dbReference type="SUPFAM" id="SSF52518">
    <property type="entry name" value="Thiamin diphosphate-binding fold (THDP-binding)"/>
    <property type="match status" value="1"/>
</dbReference>
<proteinExistence type="inferred from homology"/>
<dbReference type="InterPro" id="IPR033248">
    <property type="entry name" value="Transketolase_C"/>
</dbReference>
<dbReference type="EMBL" id="DVNM01000008">
    <property type="protein sequence ID" value="HIU68656.1"/>
    <property type="molecule type" value="Genomic_DNA"/>
</dbReference>
<organism evidence="5 6">
    <name type="scientific">Candidatus Scybalenecus merdavium</name>
    <dbReference type="NCBI Taxonomy" id="2840939"/>
    <lineage>
        <taxon>Bacteria</taxon>
        <taxon>Bacillati</taxon>
        <taxon>Bacillota</taxon>
        <taxon>Clostridia</taxon>
        <taxon>Eubacteriales</taxon>
        <taxon>Oscillospiraceae</taxon>
        <taxon>Oscillospiraceae incertae sedis</taxon>
        <taxon>Candidatus Scybalenecus</taxon>
    </lineage>
</organism>
<evidence type="ECO:0000256" key="3">
    <source>
        <dbReference type="ARBA" id="ARBA00023052"/>
    </source>
</evidence>
<keyword evidence="3" id="KW-0786">Thiamine pyrophosphate</keyword>
<dbReference type="SMART" id="SM00861">
    <property type="entry name" value="Transket_pyr"/>
    <property type="match status" value="1"/>
</dbReference>
<dbReference type="Proteomes" id="UP000824125">
    <property type="component" value="Unassembled WGS sequence"/>
</dbReference>
<dbReference type="PANTHER" id="PTHR43825:SF1">
    <property type="entry name" value="TRANSKETOLASE-LIKE PYRIMIDINE-BINDING DOMAIN-CONTAINING PROTEIN"/>
    <property type="match status" value="1"/>
</dbReference>
<dbReference type="InterPro" id="IPR005475">
    <property type="entry name" value="Transketolase-like_Pyr-bd"/>
</dbReference>
<gene>
    <name evidence="5" type="ORF">IAD23_01690</name>
</gene>
<dbReference type="Gene3D" id="3.40.50.920">
    <property type="match status" value="1"/>
</dbReference>
<sequence length="337" mass="36284">MAGSLTYTMTETTALSTAEYYGKALCELGAEHGDVVALTADLAKSTKIGMFGEKFPQRFFNVGIAEQNMFGVAAGMAKSGLIPFASTFAIFTAARSLDQIHTDICYMNVPVKIIATHAGTSFGQAGSTHHSLIDMACMRVLPHMSVICPCDGVETYHAVKAAYDIDGPVYIRINRGFDQIIYKDLNDCTFEYGKAKVMRDGTDITVIACGSCVYQAMQAAQMLEADAGLKVRVLNMHTIKPLDEEAVMSAIMDTRRIITAEDHSVVGGLGAAVGDVIARSGKACAFKMLGHQDAFSTIGLHEDLMSLAGIDANGIVAAVSEVMHKDFEEDDNWDDEF</sequence>
<dbReference type="Pfam" id="PF02780">
    <property type="entry name" value="Transketolase_C"/>
    <property type="match status" value="1"/>
</dbReference>
<evidence type="ECO:0000313" key="5">
    <source>
        <dbReference type="EMBL" id="HIU68656.1"/>
    </source>
</evidence>
<evidence type="ECO:0000256" key="2">
    <source>
        <dbReference type="ARBA" id="ARBA00007131"/>
    </source>
</evidence>
<dbReference type="InterPro" id="IPR009014">
    <property type="entry name" value="Transketo_C/PFOR_II"/>
</dbReference>
<dbReference type="CDD" id="cd07033">
    <property type="entry name" value="TPP_PYR_DXS_TK_like"/>
    <property type="match status" value="1"/>
</dbReference>
<feature type="domain" description="Transketolase-like pyrimidine-binding" evidence="4">
    <location>
        <begin position="15"/>
        <end position="180"/>
    </location>
</feature>
<accession>A0A9D1MTQ1</accession>
<dbReference type="FunFam" id="3.40.50.970:FF:000129">
    <property type="entry name" value="Transketolase"/>
    <property type="match status" value="1"/>
</dbReference>
<reference evidence="5" key="2">
    <citation type="journal article" date="2021" name="PeerJ">
        <title>Extensive microbial diversity within the chicken gut microbiome revealed by metagenomics and culture.</title>
        <authorList>
            <person name="Gilroy R."/>
            <person name="Ravi A."/>
            <person name="Getino M."/>
            <person name="Pursley I."/>
            <person name="Horton D.L."/>
            <person name="Alikhan N.F."/>
            <person name="Baker D."/>
            <person name="Gharbi K."/>
            <person name="Hall N."/>
            <person name="Watson M."/>
            <person name="Adriaenssens E.M."/>
            <person name="Foster-Nyarko E."/>
            <person name="Jarju S."/>
            <person name="Secka A."/>
            <person name="Antonio M."/>
            <person name="Oren A."/>
            <person name="Chaudhuri R.R."/>
            <person name="La Ragione R."/>
            <person name="Hildebrand F."/>
            <person name="Pallen M.J."/>
        </authorList>
    </citation>
    <scope>NUCLEOTIDE SEQUENCE</scope>
    <source>
        <strain evidence="5">CHK176-6737</strain>
    </source>
</reference>
<reference evidence="5" key="1">
    <citation type="submission" date="2020-10" db="EMBL/GenBank/DDBJ databases">
        <authorList>
            <person name="Gilroy R."/>
        </authorList>
    </citation>
    <scope>NUCLEOTIDE SEQUENCE</scope>
    <source>
        <strain evidence="5">CHK176-6737</strain>
    </source>
</reference>
<dbReference type="InterPro" id="IPR029061">
    <property type="entry name" value="THDP-binding"/>
</dbReference>
<dbReference type="Pfam" id="PF02779">
    <property type="entry name" value="Transket_pyr"/>
    <property type="match status" value="1"/>
</dbReference>
<evidence type="ECO:0000256" key="1">
    <source>
        <dbReference type="ARBA" id="ARBA00001964"/>
    </source>
</evidence>
<comment type="caution">
    <text evidence="5">The sequence shown here is derived from an EMBL/GenBank/DDBJ whole genome shotgun (WGS) entry which is preliminary data.</text>
</comment>
<evidence type="ECO:0000259" key="4">
    <source>
        <dbReference type="SMART" id="SM00861"/>
    </source>
</evidence>
<comment type="similarity">
    <text evidence="2">Belongs to the transketolase family.</text>
</comment>
<name>A0A9D1MTQ1_9FIRM</name>
<dbReference type="AlphaFoldDB" id="A0A9D1MTQ1"/>
<dbReference type="Gene3D" id="3.40.50.970">
    <property type="match status" value="1"/>
</dbReference>
<comment type="cofactor">
    <cofactor evidence="1">
        <name>thiamine diphosphate</name>
        <dbReference type="ChEBI" id="CHEBI:58937"/>
    </cofactor>
</comment>